<dbReference type="PANTHER" id="PTHR43847">
    <property type="entry name" value="BLL3993 PROTEIN"/>
    <property type="match status" value="1"/>
</dbReference>
<comment type="caution">
    <text evidence="6">The sequence shown here is derived from an EMBL/GenBank/DDBJ whole genome shotgun (WGS) entry which is preliminary data.</text>
</comment>
<evidence type="ECO:0000256" key="4">
    <source>
        <dbReference type="ARBA" id="ARBA00023136"/>
    </source>
</evidence>
<proteinExistence type="predicted"/>
<evidence type="ECO:0000313" key="6">
    <source>
        <dbReference type="EMBL" id="GGK10414.1"/>
    </source>
</evidence>
<dbReference type="RefSeq" id="WP_189109636.1">
    <property type="nucleotide sequence ID" value="NZ_BMMV01000017.1"/>
</dbReference>
<dbReference type="Gene3D" id="1.20.120.1630">
    <property type="match status" value="1"/>
</dbReference>
<organism evidence="6 7">
    <name type="scientific">Streptomyces camponoticapitis</name>
    <dbReference type="NCBI Taxonomy" id="1616125"/>
    <lineage>
        <taxon>Bacteria</taxon>
        <taxon>Bacillati</taxon>
        <taxon>Actinomycetota</taxon>
        <taxon>Actinomycetes</taxon>
        <taxon>Kitasatosporales</taxon>
        <taxon>Streptomycetaceae</taxon>
        <taxon>Streptomyces</taxon>
    </lineage>
</organism>
<dbReference type="PANTHER" id="PTHR43847:SF1">
    <property type="entry name" value="BLL3993 PROTEIN"/>
    <property type="match status" value="1"/>
</dbReference>
<feature type="transmembrane region" description="Helical" evidence="5">
    <location>
        <begin position="130"/>
        <end position="161"/>
    </location>
</feature>
<keyword evidence="2 5" id="KW-0812">Transmembrane</keyword>
<gene>
    <name evidence="6" type="ORF">GCM10011583_48190</name>
</gene>
<evidence type="ECO:0008006" key="8">
    <source>
        <dbReference type="Google" id="ProtNLM"/>
    </source>
</evidence>
<dbReference type="Pfam" id="PF04191">
    <property type="entry name" value="PEMT"/>
    <property type="match status" value="1"/>
</dbReference>
<keyword evidence="3 5" id="KW-1133">Transmembrane helix</keyword>
<dbReference type="InterPro" id="IPR052527">
    <property type="entry name" value="Metal_cation-efflux_comp"/>
</dbReference>
<feature type="transmembrane region" description="Helical" evidence="5">
    <location>
        <begin position="78"/>
        <end position="97"/>
    </location>
</feature>
<evidence type="ECO:0000256" key="5">
    <source>
        <dbReference type="SAM" id="Phobius"/>
    </source>
</evidence>
<dbReference type="Proteomes" id="UP000660265">
    <property type="component" value="Unassembled WGS sequence"/>
</dbReference>
<evidence type="ECO:0000256" key="1">
    <source>
        <dbReference type="ARBA" id="ARBA00004127"/>
    </source>
</evidence>
<name>A0ABQ2EFE0_9ACTN</name>
<evidence type="ECO:0000256" key="3">
    <source>
        <dbReference type="ARBA" id="ARBA00022989"/>
    </source>
</evidence>
<keyword evidence="4 5" id="KW-0472">Membrane</keyword>
<comment type="subcellular location">
    <subcellularLocation>
        <location evidence="1">Endomembrane system</location>
        <topology evidence="1">Multi-pass membrane protein</topology>
    </subcellularLocation>
</comment>
<feature type="transmembrane region" description="Helical" evidence="5">
    <location>
        <begin position="45"/>
        <end position="66"/>
    </location>
</feature>
<evidence type="ECO:0000256" key="2">
    <source>
        <dbReference type="ARBA" id="ARBA00022692"/>
    </source>
</evidence>
<dbReference type="EMBL" id="BMMV01000017">
    <property type="protein sequence ID" value="GGK10414.1"/>
    <property type="molecule type" value="Genomic_DNA"/>
</dbReference>
<sequence>MPVLALVLFVAFVLLAGVARALIQQRRNDDTGIRARASIPAQQQARSVLVTGTVLVGIAAPVADLVGLDAIGFLDHTAVRLTGAGIAVLTLILVLGAQSAMGASWRNDVDPEESTALVTGGPFALIRNPIYTATLVFVLGIALVVPNYLALVGGAACLLGLQLQVRRVEEPYLRRVHGSPYHQYCASTGRFLPVIGRVRVPEAEADQSA</sequence>
<accession>A0ABQ2EFE0</accession>
<reference evidence="7" key="1">
    <citation type="journal article" date="2019" name="Int. J. Syst. Evol. Microbiol.">
        <title>The Global Catalogue of Microorganisms (GCM) 10K type strain sequencing project: providing services to taxonomists for standard genome sequencing and annotation.</title>
        <authorList>
            <consortium name="The Broad Institute Genomics Platform"/>
            <consortium name="The Broad Institute Genome Sequencing Center for Infectious Disease"/>
            <person name="Wu L."/>
            <person name="Ma J."/>
        </authorList>
    </citation>
    <scope>NUCLEOTIDE SEQUENCE [LARGE SCALE GENOMIC DNA]</scope>
    <source>
        <strain evidence="7">CGMCC 4.7275</strain>
    </source>
</reference>
<dbReference type="InterPro" id="IPR007318">
    <property type="entry name" value="Phopholipid_MeTrfase"/>
</dbReference>
<protein>
    <recommendedName>
        <fullName evidence="8">Isoprenylcysteine carboxyl methyltransferase</fullName>
    </recommendedName>
</protein>
<keyword evidence="7" id="KW-1185">Reference proteome</keyword>
<evidence type="ECO:0000313" key="7">
    <source>
        <dbReference type="Proteomes" id="UP000660265"/>
    </source>
</evidence>